<evidence type="ECO:0000313" key="1">
    <source>
        <dbReference type="EMBL" id="GBM61045.1"/>
    </source>
</evidence>
<dbReference type="AlphaFoldDB" id="A0A4Y2H7U7"/>
<proteinExistence type="predicted"/>
<evidence type="ECO:0000313" key="2">
    <source>
        <dbReference type="Proteomes" id="UP000499080"/>
    </source>
</evidence>
<reference evidence="1 2" key="1">
    <citation type="journal article" date="2019" name="Sci. Rep.">
        <title>Orb-weaving spider Araneus ventricosus genome elucidates the spidroin gene catalogue.</title>
        <authorList>
            <person name="Kono N."/>
            <person name="Nakamura H."/>
            <person name="Ohtoshi R."/>
            <person name="Moran D.A.P."/>
            <person name="Shinohara A."/>
            <person name="Yoshida Y."/>
            <person name="Fujiwara M."/>
            <person name="Mori M."/>
            <person name="Tomita M."/>
            <person name="Arakawa K."/>
        </authorList>
    </citation>
    <scope>NUCLEOTIDE SEQUENCE [LARGE SCALE GENOMIC DNA]</scope>
</reference>
<organism evidence="1 2">
    <name type="scientific">Araneus ventricosus</name>
    <name type="common">Orbweaver spider</name>
    <name type="synonym">Epeira ventricosa</name>
    <dbReference type="NCBI Taxonomy" id="182803"/>
    <lineage>
        <taxon>Eukaryota</taxon>
        <taxon>Metazoa</taxon>
        <taxon>Ecdysozoa</taxon>
        <taxon>Arthropoda</taxon>
        <taxon>Chelicerata</taxon>
        <taxon>Arachnida</taxon>
        <taxon>Araneae</taxon>
        <taxon>Araneomorphae</taxon>
        <taxon>Entelegynae</taxon>
        <taxon>Araneoidea</taxon>
        <taxon>Araneidae</taxon>
        <taxon>Araneus</taxon>
    </lineage>
</organism>
<dbReference type="EMBL" id="BGPR01001749">
    <property type="protein sequence ID" value="GBM61045.1"/>
    <property type="molecule type" value="Genomic_DNA"/>
</dbReference>
<sequence>MLRQSMCNDEALLTRGTIIAKNQDVEPFGKRPDFVFQMGKEIFIIDVTIPFENRYESFDDSRQEKLNKYLLAPWEAGTSRTTRFSLRFFSRSFLKSVMSFRDHRAAELKAGLFNLSLRYGLKNVPKRDVINFCMKMDLIAKE</sequence>
<protein>
    <submittedName>
        <fullName evidence="1">Uncharacterized protein</fullName>
    </submittedName>
</protein>
<dbReference type="OrthoDB" id="8195432at2759"/>
<keyword evidence="2" id="KW-1185">Reference proteome</keyword>
<dbReference type="Proteomes" id="UP000499080">
    <property type="component" value="Unassembled WGS sequence"/>
</dbReference>
<comment type="caution">
    <text evidence="1">The sequence shown here is derived from an EMBL/GenBank/DDBJ whole genome shotgun (WGS) entry which is preliminary data.</text>
</comment>
<accession>A0A4Y2H7U7</accession>
<name>A0A4Y2H7U7_ARAVE</name>
<gene>
    <name evidence="1" type="ORF">AVEN_264373_1</name>
</gene>